<dbReference type="Gene3D" id="1.25.40.10">
    <property type="entry name" value="Tetratricopeptide repeat domain"/>
    <property type="match status" value="1"/>
</dbReference>
<dbReference type="InterPro" id="IPR019734">
    <property type="entry name" value="TPR_rpt"/>
</dbReference>
<keyword evidence="3" id="KW-1185">Reference proteome</keyword>
<reference evidence="2 3" key="1">
    <citation type="submission" date="2023-07" db="EMBL/GenBank/DDBJ databases">
        <title>Genomic Encyclopedia of Type Strains, Phase IV (KMG-IV): sequencing the most valuable type-strain genomes for metagenomic binning, comparative biology and taxonomic classification.</title>
        <authorList>
            <person name="Goeker M."/>
        </authorList>
    </citation>
    <scope>NUCLEOTIDE SEQUENCE [LARGE SCALE GENOMIC DNA]</scope>
    <source>
        <strain evidence="2 3">DSM 19154</strain>
    </source>
</reference>
<proteinExistence type="predicted"/>
<dbReference type="InterPro" id="IPR011990">
    <property type="entry name" value="TPR-like_helical_dom_sf"/>
</dbReference>
<accession>A0ABT9YDN9</accession>
<evidence type="ECO:0000313" key="3">
    <source>
        <dbReference type="Proteomes" id="UP001225034"/>
    </source>
</evidence>
<dbReference type="RefSeq" id="WP_306980005.1">
    <property type="nucleotide sequence ID" value="NZ_JAUSUA010000001.1"/>
</dbReference>
<comment type="caution">
    <text evidence="2">The sequence shown here is derived from an EMBL/GenBank/DDBJ whole genome shotgun (WGS) entry which is preliminary data.</text>
</comment>
<dbReference type="PROSITE" id="PS50005">
    <property type="entry name" value="TPR"/>
    <property type="match status" value="1"/>
</dbReference>
<evidence type="ECO:0000313" key="2">
    <source>
        <dbReference type="EMBL" id="MDQ0205952.1"/>
    </source>
</evidence>
<protein>
    <submittedName>
        <fullName evidence="2">Tetratricopeptide (TPR) repeat protein</fullName>
    </submittedName>
</protein>
<dbReference type="Proteomes" id="UP001225034">
    <property type="component" value="Unassembled WGS sequence"/>
</dbReference>
<feature type="repeat" description="TPR" evidence="1">
    <location>
        <begin position="138"/>
        <end position="171"/>
    </location>
</feature>
<keyword evidence="1" id="KW-0802">TPR repeat</keyword>
<sequence length="325" mass="37705">MEKWLGEWEAMYKEVCELITKGEHNEMLTAVEQLEQQSATLLDLWTLMDEKLIDLKQYVETFEAHDDSVYHSIGTECFEQNQIKRATICLSSEKANGQSEEWRRLFLAYAYLMSGKKDETVEQFIYLIQTAKQASVKHFSYAGLGCYYTVNGQVDRGAELFEQAKSLTPTSDVVYNLGVCYYLSGAFHLSAEHFELYAKHVDQDAEAICFHGLVRMKLNQSHQARTLWTQALSLYEQPEELTRLALLSEWYGHHELAVCCYQKALTKGADPTQMEHGMAWNYALGDKLQEAWPIFNRLIKEQPNNLHIKRSLYHLGRLFEEKQRT</sequence>
<dbReference type="EMBL" id="JAUSUA010000001">
    <property type="protein sequence ID" value="MDQ0205952.1"/>
    <property type="molecule type" value="Genomic_DNA"/>
</dbReference>
<gene>
    <name evidence="2" type="ORF">J2S05_000726</name>
</gene>
<evidence type="ECO:0000256" key="1">
    <source>
        <dbReference type="PROSITE-ProRule" id="PRU00339"/>
    </source>
</evidence>
<dbReference type="SUPFAM" id="SSF81901">
    <property type="entry name" value="HCP-like"/>
    <property type="match status" value="1"/>
</dbReference>
<organism evidence="2 3">
    <name type="scientific">Alkalicoccobacillus murimartini</name>
    <dbReference type="NCBI Taxonomy" id="171685"/>
    <lineage>
        <taxon>Bacteria</taxon>
        <taxon>Bacillati</taxon>
        <taxon>Bacillota</taxon>
        <taxon>Bacilli</taxon>
        <taxon>Bacillales</taxon>
        <taxon>Bacillaceae</taxon>
        <taxon>Alkalicoccobacillus</taxon>
    </lineage>
</organism>
<name>A0ABT9YDN9_9BACI</name>